<dbReference type="GeneID" id="20086435"/>
<organism evidence="1">
    <name type="scientific">Aphanomyces invadans</name>
    <dbReference type="NCBI Taxonomy" id="157072"/>
    <lineage>
        <taxon>Eukaryota</taxon>
        <taxon>Sar</taxon>
        <taxon>Stramenopiles</taxon>
        <taxon>Oomycota</taxon>
        <taxon>Saprolegniomycetes</taxon>
        <taxon>Saprolegniales</taxon>
        <taxon>Verrucalvaceae</taxon>
        <taxon>Aphanomyces</taxon>
    </lineage>
</organism>
<gene>
    <name evidence="1" type="ORF">H310_09385</name>
</gene>
<proteinExistence type="predicted"/>
<name>A0A024TTI8_9STRA</name>
<reference evidence="1" key="1">
    <citation type="submission" date="2013-12" db="EMBL/GenBank/DDBJ databases">
        <title>The Genome Sequence of Aphanomyces invadans NJM9701.</title>
        <authorList>
            <consortium name="The Broad Institute Genomics Platform"/>
            <person name="Russ C."/>
            <person name="Tyler B."/>
            <person name="van West P."/>
            <person name="Dieguez-Uribeondo J."/>
            <person name="Young S.K."/>
            <person name="Zeng Q."/>
            <person name="Gargeya S."/>
            <person name="Fitzgerald M."/>
            <person name="Abouelleil A."/>
            <person name="Alvarado L."/>
            <person name="Chapman S.B."/>
            <person name="Gainer-Dewar J."/>
            <person name="Goldberg J."/>
            <person name="Griggs A."/>
            <person name="Gujja S."/>
            <person name="Hansen M."/>
            <person name="Howarth C."/>
            <person name="Imamovic A."/>
            <person name="Ireland A."/>
            <person name="Larimer J."/>
            <person name="McCowan C."/>
            <person name="Murphy C."/>
            <person name="Pearson M."/>
            <person name="Poon T.W."/>
            <person name="Priest M."/>
            <person name="Roberts A."/>
            <person name="Saif S."/>
            <person name="Shea T."/>
            <person name="Sykes S."/>
            <person name="Wortman J."/>
            <person name="Nusbaum C."/>
            <person name="Birren B."/>
        </authorList>
    </citation>
    <scope>NUCLEOTIDE SEQUENCE [LARGE SCALE GENOMIC DNA]</scope>
    <source>
        <strain evidence="1">NJM9701</strain>
    </source>
</reference>
<evidence type="ECO:0000313" key="1">
    <source>
        <dbReference type="EMBL" id="ETV97455.1"/>
    </source>
</evidence>
<protein>
    <submittedName>
        <fullName evidence="1">Uncharacterized protein</fullName>
    </submittedName>
</protein>
<dbReference type="EMBL" id="KI913972">
    <property type="protein sequence ID" value="ETV97455.1"/>
    <property type="molecule type" value="Genomic_DNA"/>
</dbReference>
<dbReference type="AlphaFoldDB" id="A0A024TTI8"/>
<dbReference type="OrthoDB" id="69209at2759"/>
<dbReference type="VEuPathDB" id="FungiDB:H310_09385"/>
<sequence length="361" mass="39681">MAATEVDELTTHVTTFLRILQSSQTQELHEWNAAAMHRAWDWAVFVAGAVRDLDQSHKARMNTSFRYNTVPMLSRKIAFDIVILEQAPNEFVRAIVCSPYLLTHPLRADIVQCVVGYYPKLSDYEHKQPTKGSSASSRLFADIATRLSLMQSAQGLMRIATILAQAHPTTSVVLGSRSLVIPSYEAWRSQPATLQIMALAHEFQRQALAREARNSSDGQVEAYIGQVEEFFNSSCATSSSWSVGKSLVVQATLLRWPDDAIVTQQRLLGVVHGSVAQKPTRLLELSPWLAGDLCRVRPSLAKEYLPCLVAYAGPANTTAEWPPVSIDERLGCLVAGSSSLTEFCEACLAHSGLHDTLASLA</sequence>
<accession>A0A024TTI8</accession>
<dbReference type="RefSeq" id="XP_008873664.1">
    <property type="nucleotide sequence ID" value="XM_008875442.1"/>
</dbReference>
<dbReference type="eggNOG" id="ENOG502SE2R">
    <property type="taxonomic scope" value="Eukaryota"/>
</dbReference>